<evidence type="ECO:0000313" key="3">
    <source>
        <dbReference type="Proteomes" id="UP000095038"/>
    </source>
</evidence>
<protein>
    <submittedName>
        <fullName evidence="2">Uncharacterized protein</fullName>
    </submittedName>
</protein>
<evidence type="ECO:0000256" key="1">
    <source>
        <dbReference type="SAM" id="MobiDB-lite"/>
    </source>
</evidence>
<keyword evidence="3" id="KW-1185">Reference proteome</keyword>
<name>A0A1D2VI19_9ASCO</name>
<accession>A0A1D2VI19</accession>
<dbReference type="GeneID" id="30968195"/>
<feature type="region of interest" description="Disordered" evidence="1">
    <location>
        <begin position="533"/>
        <end position="552"/>
    </location>
</feature>
<dbReference type="RefSeq" id="XP_020047595.1">
    <property type="nucleotide sequence ID" value="XM_020194559.1"/>
</dbReference>
<gene>
    <name evidence="2" type="ORF">ASCRUDRAFT_81004</name>
</gene>
<feature type="region of interest" description="Disordered" evidence="1">
    <location>
        <begin position="167"/>
        <end position="236"/>
    </location>
</feature>
<proteinExistence type="predicted"/>
<dbReference type="AlphaFoldDB" id="A0A1D2VI19"/>
<dbReference type="InParanoid" id="A0A1D2VI19"/>
<feature type="region of interest" description="Disordered" evidence="1">
    <location>
        <begin position="118"/>
        <end position="143"/>
    </location>
</feature>
<dbReference type="EMBL" id="KV454480">
    <property type="protein sequence ID" value="ODV61288.1"/>
    <property type="molecule type" value="Genomic_DNA"/>
</dbReference>
<feature type="compositionally biased region" description="Low complexity" evidence="1">
    <location>
        <begin position="533"/>
        <end position="544"/>
    </location>
</feature>
<dbReference type="Proteomes" id="UP000095038">
    <property type="component" value="Unassembled WGS sequence"/>
</dbReference>
<reference evidence="3" key="1">
    <citation type="submission" date="2016-05" db="EMBL/GenBank/DDBJ databases">
        <title>Comparative genomics of biotechnologically important yeasts.</title>
        <authorList>
            <consortium name="DOE Joint Genome Institute"/>
            <person name="Riley R."/>
            <person name="Haridas S."/>
            <person name="Wolfe K.H."/>
            <person name="Lopes M.R."/>
            <person name="Hittinger C.T."/>
            <person name="Goker M."/>
            <person name="Salamov A."/>
            <person name="Wisecaver J."/>
            <person name="Long T.M."/>
            <person name="Aerts A.L."/>
            <person name="Barry K."/>
            <person name="Choi C."/>
            <person name="Clum A."/>
            <person name="Coughlan A.Y."/>
            <person name="Deshpande S."/>
            <person name="Douglass A.P."/>
            <person name="Hanson S.J."/>
            <person name="Klenk H.-P."/>
            <person name="Labutti K."/>
            <person name="Lapidus A."/>
            <person name="Lindquist E."/>
            <person name="Lipzen A."/>
            <person name="Meier-Kolthoff J.P."/>
            <person name="Ohm R.A."/>
            <person name="Otillar R.P."/>
            <person name="Pangilinan J."/>
            <person name="Peng Y."/>
            <person name="Rokas A."/>
            <person name="Rosa C.A."/>
            <person name="Scheuner C."/>
            <person name="Sibirny A.A."/>
            <person name="Slot J.C."/>
            <person name="Stielow J.B."/>
            <person name="Sun H."/>
            <person name="Kurtzman C.P."/>
            <person name="Blackwell M."/>
            <person name="Grigoriev I.V."/>
            <person name="Jeffries T.W."/>
        </authorList>
    </citation>
    <scope>NUCLEOTIDE SEQUENCE [LARGE SCALE GENOMIC DNA]</scope>
    <source>
        <strain evidence="3">DSM 1968</strain>
    </source>
</reference>
<evidence type="ECO:0000313" key="2">
    <source>
        <dbReference type="EMBL" id="ODV61288.1"/>
    </source>
</evidence>
<organism evidence="2 3">
    <name type="scientific">Ascoidea rubescens DSM 1968</name>
    <dbReference type="NCBI Taxonomy" id="1344418"/>
    <lineage>
        <taxon>Eukaryota</taxon>
        <taxon>Fungi</taxon>
        <taxon>Dikarya</taxon>
        <taxon>Ascomycota</taxon>
        <taxon>Saccharomycotina</taxon>
        <taxon>Saccharomycetes</taxon>
        <taxon>Ascoideaceae</taxon>
        <taxon>Ascoidea</taxon>
    </lineage>
</organism>
<feature type="compositionally biased region" description="Low complexity" evidence="1">
    <location>
        <begin position="167"/>
        <end position="230"/>
    </location>
</feature>
<sequence length="702" mass="80303">MNNNNQNVIQNKTSNLFAGYLLNQDLQQKLQQQQFFPHNYQTQQQLKAIQFQQYQQVQKLHQKQHSNQIQKLQQQQQQNPLPLLGNANQFTQNFNNINPFANNSNANINLVSNSISSHTPIQKSPIHQTSSFSPINNNSDTSTQQNLKFQNTQLKIQRNFSSSSINVNTGTVSSDNNTNNTNNTNNINNVNKPDQINNNTNTNTNTSTSNTSNSNGNTSNSNGNTSNDTSNKPDNFNPIKHAIESLKNTVNFPLLLSESINNRTIQIQNFFKENCSNNDKILQFNQFLELLNLYYIVDIHKRQNTIDYLNLQIKNLNDSIEQKDKLINESFQSINLNLSDNFQKLNTLLTDNLKDFNSKISDNQIIQEHVNLDLDNANNTNPNISDNVKLKTDIHSQTKDITMTINLNIKQPNSNQLQTSDPQDQIGNIAQIDNIAQNDKQNDKQDDKKNDIVLKIIEISSQIDKDQIHSFGIKKATLNIKKENDYSAHIDKSNTLDNTISRKEAVSSYNAGSKDKPIQLGESSETEVIATQEAQTTQTTQANQPDEEHPPVMNQQLVESVESAKYSDYYFEMIYKHIKDTRDEVKLLQQTTDIFLNIMVDYAPNHFILQRKVWREYRVFLSNLNDIIKLQEVKNETAKKSPLVITKIKPSNLIQRLLQHYNNTSTSKYISPSTGTERGIITNVAFKKRLPLDYFKVSISMF</sequence>